<accession>B8MEY6</accession>
<feature type="domain" description="Pyrroline-5-carboxylate reductase catalytic N-terminal" evidence="4">
    <location>
        <begin position="17"/>
        <end position="112"/>
    </location>
</feature>
<dbReference type="Pfam" id="PF14748">
    <property type="entry name" value="P5CR_dimer"/>
    <property type="match status" value="1"/>
</dbReference>
<dbReference type="OrthoDB" id="10263291at2759"/>
<name>B8MEY6_TALSN</name>
<dbReference type="EMBL" id="EQ962656">
    <property type="protein sequence ID" value="EED17269.1"/>
    <property type="molecule type" value="Genomic_DNA"/>
</dbReference>
<dbReference type="eggNOG" id="KOG3124">
    <property type="taxonomic scope" value="Eukaryota"/>
</dbReference>
<dbReference type="PANTHER" id="PTHR11645:SF0">
    <property type="entry name" value="PYRROLINE-5-CARBOXYLATE REDUCTASE 3"/>
    <property type="match status" value="1"/>
</dbReference>
<keyword evidence="7" id="KW-1185">Reference proteome</keyword>
<dbReference type="Pfam" id="PF03807">
    <property type="entry name" value="F420_oxidored"/>
    <property type="match status" value="1"/>
</dbReference>
<dbReference type="HOGENOM" id="CLU_042344_1_1_1"/>
<dbReference type="PANTHER" id="PTHR11645">
    <property type="entry name" value="PYRROLINE-5-CARBOXYLATE REDUCTASE"/>
    <property type="match status" value="1"/>
</dbReference>
<dbReference type="Gene3D" id="1.10.3730.10">
    <property type="entry name" value="ProC C-terminal domain-like"/>
    <property type="match status" value="1"/>
</dbReference>
<dbReference type="AlphaFoldDB" id="B8MEY6"/>
<gene>
    <name evidence="6" type="ORF">TSTA_023230</name>
</gene>
<dbReference type="GO" id="GO:0004735">
    <property type="term" value="F:pyrroline-5-carboxylate reductase activity"/>
    <property type="evidence" value="ECO:0007669"/>
    <property type="project" value="InterPro"/>
</dbReference>
<proteinExistence type="inferred from homology"/>
<dbReference type="SUPFAM" id="SSF48179">
    <property type="entry name" value="6-phosphogluconate dehydrogenase C-terminal domain-like"/>
    <property type="match status" value="1"/>
</dbReference>
<dbReference type="InParanoid" id="B8MEY6"/>
<dbReference type="InterPro" id="IPR036291">
    <property type="entry name" value="NAD(P)-bd_dom_sf"/>
</dbReference>
<dbReference type="PIRSF" id="PIRSF000193">
    <property type="entry name" value="Pyrrol-5-carb_rd"/>
    <property type="match status" value="1"/>
</dbReference>
<keyword evidence="2" id="KW-0521">NADP</keyword>
<dbReference type="Gene3D" id="3.40.50.720">
    <property type="entry name" value="NAD(P)-binding Rossmann-like Domain"/>
    <property type="match status" value="1"/>
</dbReference>
<dbReference type="RefSeq" id="XP_002484503.1">
    <property type="nucleotide sequence ID" value="XM_002484458.1"/>
</dbReference>
<organism evidence="6 7">
    <name type="scientific">Talaromyces stipitatus (strain ATCC 10500 / CBS 375.48 / QM 6759 / NRRL 1006)</name>
    <name type="common">Penicillium stipitatum</name>
    <dbReference type="NCBI Taxonomy" id="441959"/>
    <lineage>
        <taxon>Eukaryota</taxon>
        <taxon>Fungi</taxon>
        <taxon>Dikarya</taxon>
        <taxon>Ascomycota</taxon>
        <taxon>Pezizomycotina</taxon>
        <taxon>Eurotiomycetes</taxon>
        <taxon>Eurotiomycetidae</taxon>
        <taxon>Eurotiales</taxon>
        <taxon>Trichocomaceae</taxon>
        <taxon>Talaromyces</taxon>
        <taxon>Talaromyces sect. Talaromyces</taxon>
    </lineage>
</organism>
<dbReference type="InterPro" id="IPR008927">
    <property type="entry name" value="6-PGluconate_DH-like_C_sf"/>
</dbReference>
<evidence type="ECO:0000259" key="5">
    <source>
        <dbReference type="Pfam" id="PF14748"/>
    </source>
</evidence>
<dbReference type="VEuPathDB" id="FungiDB:TSTA_023230"/>
<dbReference type="InterPro" id="IPR029036">
    <property type="entry name" value="P5CR_dimer"/>
</dbReference>
<comment type="similarity">
    <text evidence="1">Belongs to the pyrroline-5-carboxylate reductase family.</text>
</comment>
<dbReference type="SUPFAM" id="SSF51735">
    <property type="entry name" value="NAD(P)-binding Rossmann-fold domains"/>
    <property type="match status" value="1"/>
</dbReference>
<reference evidence="7" key="1">
    <citation type="journal article" date="2015" name="Genome Announc.">
        <title>Genome sequence of the AIDS-associated pathogen Penicillium marneffei (ATCC18224) and its near taxonomic relative Talaromyces stipitatus (ATCC10500).</title>
        <authorList>
            <person name="Nierman W.C."/>
            <person name="Fedorova-Abrams N.D."/>
            <person name="Andrianopoulos A."/>
        </authorList>
    </citation>
    <scope>NUCLEOTIDE SEQUENCE [LARGE SCALE GENOMIC DNA]</scope>
    <source>
        <strain evidence="7">ATCC 10500 / CBS 375.48 / QM 6759 / NRRL 1006</strain>
    </source>
</reference>
<evidence type="ECO:0000256" key="2">
    <source>
        <dbReference type="ARBA" id="ARBA00022857"/>
    </source>
</evidence>
<dbReference type="PhylomeDB" id="B8MEY6"/>
<evidence type="ECO:0000259" key="4">
    <source>
        <dbReference type="Pfam" id="PF03807"/>
    </source>
</evidence>
<dbReference type="Proteomes" id="UP000001745">
    <property type="component" value="Unassembled WGS sequence"/>
</dbReference>
<evidence type="ECO:0000313" key="6">
    <source>
        <dbReference type="EMBL" id="EED17269.1"/>
    </source>
</evidence>
<dbReference type="STRING" id="441959.B8MEY6"/>
<dbReference type="InterPro" id="IPR000304">
    <property type="entry name" value="Pyrroline-COOH_reductase"/>
</dbReference>
<protein>
    <submittedName>
        <fullName evidence="6">Pyrroline-5-carboxylate reductase, putative</fullName>
    </submittedName>
</protein>
<evidence type="ECO:0000313" key="7">
    <source>
        <dbReference type="Proteomes" id="UP000001745"/>
    </source>
</evidence>
<dbReference type="HAMAP" id="MF_01925">
    <property type="entry name" value="P5C_reductase"/>
    <property type="match status" value="1"/>
</dbReference>
<dbReference type="PROSITE" id="PS00521">
    <property type="entry name" value="P5CR"/>
    <property type="match status" value="1"/>
</dbReference>
<dbReference type="InterPro" id="IPR053790">
    <property type="entry name" value="P5CR-like_CS"/>
</dbReference>
<dbReference type="GO" id="GO:0055129">
    <property type="term" value="P:L-proline biosynthetic process"/>
    <property type="evidence" value="ECO:0007669"/>
    <property type="project" value="TreeGrafter"/>
</dbReference>
<dbReference type="FunFam" id="1.10.3730.10:FF:000001">
    <property type="entry name" value="Pyrroline-5-carboxylate reductase"/>
    <property type="match status" value="1"/>
</dbReference>
<feature type="domain" description="Pyrroline-5-carboxylate reductase dimerisation" evidence="5">
    <location>
        <begin position="188"/>
        <end position="286"/>
    </location>
</feature>
<keyword evidence="3" id="KW-0560">Oxidoreductase</keyword>
<evidence type="ECO:0000256" key="1">
    <source>
        <dbReference type="ARBA" id="ARBA00005525"/>
    </source>
</evidence>
<sequence length="289" mass="29881">MGWRPYGESGLKRQNCNLGSAIVAGLLASQQSETLVNRILICVQTASQQTRVATMLPNKNRHHVQYVIDNHVEGVRQADVIILTCPPSQASVVLGTHGMAASLTGKLLISMLGGVSLDDIERTLYGSSKDRGPEGRCHIIRATTNVAAAVDASVTIIGECSTPMPGETLASAVALLKTIGSVVHVNASQIPAATALGASATAFFALMLAAAIDGGVALGLGHDQAVQIAAQTMAGAAQLALSEAHPATIRTRVTTPGGSTARGLEVLEEGAVRGKIIRALKETATTHRM</sequence>
<dbReference type="GeneID" id="8109975"/>
<evidence type="ECO:0000256" key="3">
    <source>
        <dbReference type="ARBA" id="ARBA00023002"/>
    </source>
</evidence>
<dbReference type="InterPro" id="IPR028939">
    <property type="entry name" value="P5C_Rdtase_cat_N"/>
</dbReference>